<dbReference type="RefSeq" id="XP_008030121.1">
    <property type="nucleotide sequence ID" value="XM_008031930.1"/>
</dbReference>
<evidence type="ECO:0000313" key="3">
    <source>
        <dbReference type="Proteomes" id="UP000016935"/>
    </source>
</evidence>
<evidence type="ECO:0000313" key="2">
    <source>
        <dbReference type="EMBL" id="EOA82129.1"/>
    </source>
</evidence>
<evidence type="ECO:0000256" key="1">
    <source>
        <dbReference type="SAM" id="SignalP"/>
    </source>
</evidence>
<reference evidence="2 3" key="2">
    <citation type="journal article" date="2013" name="PLoS Genet.">
        <title>Comparative genome structure, secondary metabolite, and effector coding capacity across Cochliobolus pathogens.</title>
        <authorList>
            <person name="Condon B.J."/>
            <person name="Leng Y."/>
            <person name="Wu D."/>
            <person name="Bushley K.E."/>
            <person name="Ohm R.A."/>
            <person name="Otillar R."/>
            <person name="Martin J."/>
            <person name="Schackwitz W."/>
            <person name="Grimwood J."/>
            <person name="MohdZainudin N."/>
            <person name="Xue C."/>
            <person name="Wang R."/>
            <person name="Manning V.A."/>
            <person name="Dhillon B."/>
            <person name="Tu Z.J."/>
            <person name="Steffenson B.J."/>
            <person name="Salamov A."/>
            <person name="Sun H."/>
            <person name="Lowry S."/>
            <person name="LaButti K."/>
            <person name="Han J."/>
            <person name="Copeland A."/>
            <person name="Lindquist E."/>
            <person name="Barry K."/>
            <person name="Schmutz J."/>
            <person name="Baker S.E."/>
            <person name="Ciuffetti L.M."/>
            <person name="Grigoriev I.V."/>
            <person name="Zhong S."/>
            <person name="Turgeon B.G."/>
        </authorList>
    </citation>
    <scope>NUCLEOTIDE SEQUENCE [LARGE SCALE GENOMIC DNA]</scope>
    <source>
        <strain evidence="3">28A</strain>
    </source>
</reference>
<organism evidence="2 3">
    <name type="scientific">Exserohilum turcicum (strain 28A)</name>
    <name type="common">Northern leaf blight fungus</name>
    <name type="synonym">Setosphaeria turcica</name>
    <dbReference type="NCBI Taxonomy" id="671987"/>
    <lineage>
        <taxon>Eukaryota</taxon>
        <taxon>Fungi</taxon>
        <taxon>Dikarya</taxon>
        <taxon>Ascomycota</taxon>
        <taxon>Pezizomycotina</taxon>
        <taxon>Dothideomycetes</taxon>
        <taxon>Pleosporomycetidae</taxon>
        <taxon>Pleosporales</taxon>
        <taxon>Pleosporineae</taxon>
        <taxon>Pleosporaceae</taxon>
        <taxon>Exserohilum</taxon>
    </lineage>
</organism>
<dbReference type="OrthoDB" id="10420117at2759"/>
<accession>R0JXD9</accession>
<keyword evidence="1" id="KW-0732">Signal</keyword>
<gene>
    <name evidence="2" type="ORF">SETTUDRAFT_34872</name>
</gene>
<dbReference type="Proteomes" id="UP000016935">
    <property type="component" value="Unassembled WGS sequence"/>
</dbReference>
<protein>
    <submittedName>
        <fullName evidence="2">Uncharacterized protein</fullName>
    </submittedName>
</protein>
<feature type="chain" id="PRO_5004343696" evidence="1">
    <location>
        <begin position="20"/>
        <end position="147"/>
    </location>
</feature>
<name>R0JXD9_EXST2</name>
<keyword evidence="3" id="KW-1185">Reference proteome</keyword>
<sequence length="147" mass="16449">MLNIWLTLLVLLSPLAVLCDNTMMCCFIDVTSQNKKGPCTKDQYDHHHDIIAGWTKGCTKQACGTLRIGSGNVYSEYYSCPRVPRESAFGRFVGDCYIQCIDADAFSQVCPTVPQGSFYSPFLFDHDLTSFRQVLDERGTCGLKQNV</sequence>
<dbReference type="HOGENOM" id="CLU_148203_0_0_1"/>
<dbReference type="EMBL" id="KB908855">
    <property type="protein sequence ID" value="EOA82129.1"/>
    <property type="molecule type" value="Genomic_DNA"/>
</dbReference>
<dbReference type="GeneID" id="19403955"/>
<proteinExistence type="predicted"/>
<feature type="signal peptide" evidence="1">
    <location>
        <begin position="1"/>
        <end position="19"/>
    </location>
</feature>
<dbReference type="AlphaFoldDB" id="R0JXD9"/>
<reference evidence="2 3" key="1">
    <citation type="journal article" date="2012" name="PLoS Pathog.">
        <title>Diverse lifestyles and strategies of plant pathogenesis encoded in the genomes of eighteen Dothideomycetes fungi.</title>
        <authorList>
            <person name="Ohm R.A."/>
            <person name="Feau N."/>
            <person name="Henrissat B."/>
            <person name="Schoch C.L."/>
            <person name="Horwitz B.A."/>
            <person name="Barry K.W."/>
            <person name="Condon B.J."/>
            <person name="Copeland A.C."/>
            <person name="Dhillon B."/>
            <person name="Glaser F."/>
            <person name="Hesse C.N."/>
            <person name="Kosti I."/>
            <person name="LaButti K."/>
            <person name="Lindquist E.A."/>
            <person name="Lucas S."/>
            <person name="Salamov A.A."/>
            <person name="Bradshaw R.E."/>
            <person name="Ciuffetti L."/>
            <person name="Hamelin R.C."/>
            <person name="Kema G.H.J."/>
            <person name="Lawrence C."/>
            <person name="Scott J.A."/>
            <person name="Spatafora J.W."/>
            <person name="Turgeon B.G."/>
            <person name="de Wit P.J.G.M."/>
            <person name="Zhong S."/>
            <person name="Goodwin S.B."/>
            <person name="Grigoriev I.V."/>
        </authorList>
    </citation>
    <scope>NUCLEOTIDE SEQUENCE [LARGE SCALE GENOMIC DNA]</scope>
    <source>
        <strain evidence="3">28A</strain>
    </source>
</reference>